<dbReference type="GO" id="GO:0016740">
    <property type="term" value="F:transferase activity"/>
    <property type="evidence" value="ECO:0007669"/>
    <property type="project" value="UniProtKB-KW"/>
</dbReference>
<sequence length="367" mass="43108">MKVLVVVTDYPNLQGGLALAYVRTRNVYYKERGMEVEVLNFSANEDYSIDGIHVFCLKNFDKIINENKYDLLICHAPNIRNHYFFIEKYDCYFKKIILFFHGHEVLKVNKVYSVPYPFVKRNKLLENVRDLYDECKFFVWRRYIEKNYKKLAFVFVSRWMKEEFLYWVHPSIKCLEGRNFVTYNCVGSMFEKGEYDVSSQKQYDFVTIRANLDGSKYCVDIVNELAKRNPDLSFLLIGKGEFFKYYEKADNLTWLDCRLNHEEMIAILNSAKCALMPTRTDAQGVMMCEMVAFGMPLITSDIPVCHEVFDNVDGVGFISNEELDSFCLKDIYENIKKSAGKSDRYFMKNTGEHEVIILSNLCINVNK</sequence>
<keyword evidence="1" id="KW-0808">Transferase</keyword>
<dbReference type="AlphaFoldDB" id="A0A174RK19"/>
<gene>
    <name evidence="1" type="ORF">E5342_08890</name>
    <name evidence="2" type="ORF">P2T59_08755</name>
</gene>
<reference evidence="1 3" key="1">
    <citation type="submission" date="2019-04" db="EMBL/GenBank/DDBJ databases">
        <title>Microbes associate with the intestines of laboratory mice.</title>
        <authorList>
            <person name="Navarre W."/>
            <person name="Wong E."/>
            <person name="Huang K."/>
            <person name="Tropini C."/>
            <person name="Ng K."/>
            <person name="Yu B."/>
        </authorList>
    </citation>
    <scope>NUCLEOTIDE SEQUENCE [LARGE SCALE GENOMIC DNA]</scope>
    <source>
        <strain evidence="1 3">NM39_I3</strain>
    </source>
</reference>
<evidence type="ECO:0000313" key="3">
    <source>
        <dbReference type="Proteomes" id="UP000310032"/>
    </source>
</evidence>
<proteinExistence type="predicted"/>
<organism evidence="1 3">
    <name type="scientific">Parabacteroides distasonis</name>
    <dbReference type="NCBI Taxonomy" id="823"/>
    <lineage>
        <taxon>Bacteria</taxon>
        <taxon>Pseudomonadati</taxon>
        <taxon>Bacteroidota</taxon>
        <taxon>Bacteroidia</taxon>
        <taxon>Bacteroidales</taxon>
        <taxon>Tannerellaceae</taxon>
        <taxon>Parabacteroides</taxon>
    </lineage>
</organism>
<dbReference type="SUPFAM" id="SSF53756">
    <property type="entry name" value="UDP-Glycosyltransferase/glycogen phosphorylase"/>
    <property type="match status" value="1"/>
</dbReference>
<accession>A0A174RK19</accession>
<dbReference type="Proteomes" id="UP001221009">
    <property type="component" value="Chromosome"/>
</dbReference>
<dbReference type="RefSeq" id="WP_057326618.1">
    <property type="nucleotide sequence ID" value="NZ_BAABYH010000001.1"/>
</dbReference>
<reference evidence="2" key="2">
    <citation type="submission" date="2023-03" db="EMBL/GenBank/DDBJ databases">
        <title>Parabacteroides distasonis, a bacteria resistant against UC.</title>
        <authorList>
            <person name="Dai W."/>
        </authorList>
    </citation>
    <scope>NUCLEOTIDE SEQUENCE</scope>
    <source>
        <strain evidence="2">F1-28</strain>
    </source>
</reference>
<name>A0A174RK19_PARDI</name>
<evidence type="ECO:0000313" key="1">
    <source>
        <dbReference type="EMBL" id="TGY57979.1"/>
    </source>
</evidence>
<protein>
    <submittedName>
        <fullName evidence="1 2">Glycosyltransferase</fullName>
    </submittedName>
</protein>
<dbReference type="CDD" id="cd03801">
    <property type="entry name" value="GT4_PimA-like"/>
    <property type="match status" value="1"/>
</dbReference>
<evidence type="ECO:0000313" key="2">
    <source>
        <dbReference type="EMBL" id="WET66062.1"/>
    </source>
</evidence>
<dbReference type="EMBL" id="CP120353">
    <property type="protein sequence ID" value="WET66062.1"/>
    <property type="molecule type" value="Genomic_DNA"/>
</dbReference>
<dbReference type="Gene3D" id="3.40.50.2000">
    <property type="entry name" value="Glycogen Phosphorylase B"/>
    <property type="match status" value="2"/>
</dbReference>
<dbReference type="Proteomes" id="UP000310032">
    <property type="component" value="Unassembled WGS sequence"/>
</dbReference>
<dbReference type="Pfam" id="PF13692">
    <property type="entry name" value="Glyco_trans_1_4"/>
    <property type="match status" value="1"/>
</dbReference>
<dbReference type="EMBL" id="SRYM01000020">
    <property type="protein sequence ID" value="TGY57979.1"/>
    <property type="molecule type" value="Genomic_DNA"/>
</dbReference>